<dbReference type="SUPFAM" id="SSF51182">
    <property type="entry name" value="RmlC-like cupins"/>
    <property type="match status" value="1"/>
</dbReference>
<dbReference type="EMBL" id="JBFOCI010000001">
    <property type="protein sequence ID" value="MEW9804835.1"/>
    <property type="molecule type" value="Genomic_DNA"/>
</dbReference>
<dbReference type="InterPro" id="IPR014710">
    <property type="entry name" value="RmlC-like_jellyroll"/>
</dbReference>
<name>A0ABV3QVK8_9HYPH</name>
<evidence type="ECO:0000313" key="1">
    <source>
        <dbReference type="EMBL" id="MEW9804835.1"/>
    </source>
</evidence>
<dbReference type="PANTHER" id="PTHR37943:SF1">
    <property type="entry name" value="PROTEIN VES"/>
    <property type="match status" value="1"/>
</dbReference>
<dbReference type="CDD" id="cd20293">
    <property type="entry name" value="cupin_HutD_N"/>
    <property type="match status" value="1"/>
</dbReference>
<dbReference type="Proteomes" id="UP001556196">
    <property type="component" value="Unassembled WGS sequence"/>
</dbReference>
<dbReference type="InterPro" id="IPR010282">
    <property type="entry name" value="Uncharacterised_HutD/Ves"/>
</dbReference>
<proteinExistence type="predicted"/>
<accession>A0ABV3QVK8</accession>
<evidence type="ECO:0000313" key="2">
    <source>
        <dbReference type="Proteomes" id="UP001556196"/>
    </source>
</evidence>
<dbReference type="RefSeq" id="WP_367721896.1">
    <property type="nucleotide sequence ID" value="NZ_JBFOCI010000001.1"/>
</dbReference>
<sequence length="190" mass="20474">MHILKADSYRRTPWKNGGGETSEIAVHPEGAGFDDFSWRVSMARVAADGPFSAFPGIDRTLSVLEGKGIALDIDGRDPVVLTADSEPLRFAADATTFGRLVDGPISDLNVMTRRGRFDHRVTRRDVDGRIMLVVSGASLLFCAGPELQLAAEGVAERLGPWDAALFEGPARSVAVEGNGRLLVVELRDID</sequence>
<dbReference type="InterPro" id="IPR011051">
    <property type="entry name" value="RmlC_Cupin_sf"/>
</dbReference>
<dbReference type="Gene3D" id="2.60.120.10">
    <property type="entry name" value="Jelly Rolls"/>
    <property type="match status" value="1"/>
</dbReference>
<reference evidence="1 2" key="1">
    <citation type="submission" date="2024-06" db="EMBL/GenBank/DDBJ databases">
        <authorList>
            <person name="Tuo L."/>
        </authorList>
    </citation>
    <scope>NUCLEOTIDE SEQUENCE [LARGE SCALE GENOMIC DNA]</scope>
    <source>
        <strain evidence="1 2">ZMM04-5</strain>
    </source>
</reference>
<organism evidence="1 2">
    <name type="scientific">Mesorhizobium marinum</name>
    <dbReference type="NCBI Taxonomy" id="3228790"/>
    <lineage>
        <taxon>Bacteria</taxon>
        <taxon>Pseudomonadati</taxon>
        <taxon>Pseudomonadota</taxon>
        <taxon>Alphaproteobacteria</taxon>
        <taxon>Hyphomicrobiales</taxon>
        <taxon>Phyllobacteriaceae</taxon>
        <taxon>Mesorhizobium</taxon>
    </lineage>
</organism>
<keyword evidence="2" id="KW-1185">Reference proteome</keyword>
<dbReference type="PANTHER" id="PTHR37943">
    <property type="entry name" value="PROTEIN VES"/>
    <property type="match status" value="1"/>
</dbReference>
<gene>
    <name evidence="1" type="ORF">ABUE31_02395</name>
</gene>
<comment type="caution">
    <text evidence="1">The sequence shown here is derived from an EMBL/GenBank/DDBJ whole genome shotgun (WGS) entry which is preliminary data.</text>
</comment>
<protein>
    <submittedName>
        <fullName evidence="1">HutD family protein</fullName>
    </submittedName>
</protein>
<dbReference type="Pfam" id="PF05962">
    <property type="entry name" value="HutD"/>
    <property type="match status" value="1"/>
</dbReference>